<dbReference type="SUPFAM" id="SSF56349">
    <property type="entry name" value="DNA breaking-rejoining enzymes"/>
    <property type="match status" value="1"/>
</dbReference>
<organism evidence="5 6">
    <name type="scientific">Nibricoccus aquaticus</name>
    <dbReference type="NCBI Taxonomy" id="2576891"/>
    <lineage>
        <taxon>Bacteria</taxon>
        <taxon>Pseudomonadati</taxon>
        <taxon>Verrucomicrobiota</taxon>
        <taxon>Opitutia</taxon>
        <taxon>Opitutales</taxon>
        <taxon>Opitutaceae</taxon>
        <taxon>Nibricoccus</taxon>
    </lineage>
</organism>
<dbReference type="KEGG" id="vbh:CMV30_11850"/>
<evidence type="ECO:0000313" key="6">
    <source>
        <dbReference type="Proteomes" id="UP000217265"/>
    </source>
</evidence>
<proteinExistence type="inferred from homology"/>
<accession>A0A290QJT3</accession>
<evidence type="ECO:0000313" key="5">
    <source>
        <dbReference type="EMBL" id="ATC64591.1"/>
    </source>
</evidence>
<keyword evidence="2" id="KW-0238">DNA-binding</keyword>
<evidence type="ECO:0000256" key="2">
    <source>
        <dbReference type="ARBA" id="ARBA00023125"/>
    </source>
</evidence>
<dbReference type="InterPro" id="IPR013762">
    <property type="entry name" value="Integrase-like_cat_sf"/>
</dbReference>
<keyword evidence="6" id="KW-1185">Reference proteome</keyword>
<evidence type="ECO:0000256" key="3">
    <source>
        <dbReference type="ARBA" id="ARBA00023172"/>
    </source>
</evidence>
<dbReference type="OrthoDB" id="148546at2"/>
<dbReference type="RefSeq" id="WP_096056222.1">
    <property type="nucleotide sequence ID" value="NZ_CP023344.1"/>
</dbReference>
<dbReference type="GO" id="GO:0015074">
    <property type="term" value="P:DNA integration"/>
    <property type="evidence" value="ECO:0007669"/>
    <property type="project" value="InterPro"/>
</dbReference>
<dbReference type="GO" id="GO:0003677">
    <property type="term" value="F:DNA binding"/>
    <property type="evidence" value="ECO:0007669"/>
    <property type="project" value="UniProtKB-KW"/>
</dbReference>
<protein>
    <recommendedName>
        <fullName evidence="4">Tyr recombinase domain-containing protein</fullName>
    </recommendedName>
</protein>
<dbReference type="Gene3D" id="1.10.150.130">
    <property type="match status" value="1"/>
</dbReference>
<dbReference type="InterPro" id="IPR011010">
    <property type="entry name" value="DNA_brk_join_enz"/>
</dbReference>
<comment type="similarity">
    <text evidence="1">Belongs to the 'phage' integrase family.</text>
</comment>
<evidence type="ECO:0000256" key="1">
    <source>
        <dbReference type="ARBA" id="ARBA00008857"/>
    </source>
</evidence>
<feature type="domain" description="Tyr recombinase" evidence="4">
    <location>
        <begin position="145"/>
        <end position="323"/>
    </location>
</feature>
<dbReference type="PROSITE" id="PS51898">
    <property type="entry name" value="TYR_RECOMBINASE"/>
    <property type="match status" value="1"/>
</dbReference>
<dbReference type="GO" id="GO:0006310">
    <property type="term" value="P:DNA recombination"/>
    <property type="evidence" value="ECO:0007669"/>
    <property type="project" value="UniProtKB-KW"/>
</dbReference>
<dbReference type="AlphaFoldDB" id="A0A290QJT3"/>
<dbReference type="EMBL" id="CP023344">
    <property type="protein sequence ID" value="ATC64591.1"/>
    <property type="molecule type" value="Genomic_DNA"/>
</dbReference>
<reference evidence="5 6" key="1">
    <citation type="submission" date="2017-09" db="EMBL/GenBank/DDBJ databases">
        <title>Complete genome sequence of Verrucomicrobial strain HZ-65, isolated from freshwater.</title>
        <authorList>
            <person name="Choi A."/>
        </authorList>
    </citation>
    <scope>NUCLEOTIDE SEQUENCE [LARGE SCALE GENOMIC DNA]</scope>
    <source>
        <strain evidence="5 6">HZ-65</strain>
    </source>
</reference>
<dbReference type="PANTHER" id="PTHR30349:SF64">
    <property type="entry name" value="PROPHAGE INTEGRASE INTD-RELATED"/>
    <property type="match status" value="1"/>
</dbReference>
<name>A0A290QJT3_9BACT</name>
<sequence length="327" mass="36198">MAKLRSGDVEKETRGRSALARGAGVDVTAGYFIEQYRRRSFLDASLAKSSRERRDSTLKAITKRWAGIESRDIRRISADDCRQWAASALRIGTGFVAPRAKTRRVGMSASAFNKTVDALRAVFELARDAGVIYENPAASLQKVPLKKKRLELPSIQEFEKLVQRVRTAGSRWSKDAADLVCFLAYSGARLREATAVKWRHVDESRGVITIPGSKSESSYRTIPLFPKLASHLKAMRVGRENETSDTAVLKVGECLPALRHACQETGLKVLTHHDLRHLFATRCIESGVDIPTVSRWLGHSDGGALAMKTYGHLRQEHSIAAAAKVVF</sequence>
<dbReference type="InterPro" id="IPR010998">
    <property type="entry name" value="Integrase_recombinase_N"/>
</dbReference>
<dbReference type="PANTHER" id="PTHR30349">
    <property type="entry name" value="PHAGE INTEGRASE-RELATED"/>
    <property type="match status" value="1"/>
</dbReference>
<dbReference type="Pfam" id="PF00589">
    <property type="entry name" value="Phage_integrase"/>
    <property type="match status" value="1"/>
</dbReference>
<dbReference type="Gene3D" id="1.10.443.10">
    <property type="entry name" value="Intergrase catalytic core"/>
    <property type="match status" value="1"/>
</dbReference>
<dbReference type="InterPro" id="IPR002104">
    <property type="entry name" value="Integrase_catalytic"/>
</dbReference>
<dbReference type="Proteomes" id="UP000217265">
    <property type="component" value="Chromosome"/>
</dbReference>
<keyword evidence="3" id="KW-0233">DNA recombination</keyword>
<evidence type="ECO:0000259" key="4">
    <source>
        <dbReference type="PROSITE" id="PS51898"/>
    </source>
</evidence>
<gene>
    <name evidence="5" type="ORF">CMV30_11850</name>
</gene>
<dbReference type="CDD" id="cd01189">
    <property type="entry name" value="INT_ICEBs1_C_like"/>
    <property type="match status" value="1"/>
</dbReference>
<dbReference type="InterPro" id="IPR050090">
    <property type="entry name" value="Tyrosine_recombinase_XerCD"/>
</dbReference>